<dbReference type="PROSITE" id="PS50949">
    <property type="entry name" value="HTH_GNTR"/>
    <property type="match status" value="1"/>
</dbReference>
<accession>A0ABZ1IDP4</accession>
<name>A0ABZ1IDP4_9PSEU</name>
<dbReference type="RefSeq" id="WP_326835377.1">
    <property type="nucleotide sequence ID" value="NZ_CP142149.1"/>
</dbReference>
<dbReference type="Proteomes" id="UP001330812">
    <property type="component" value="Chromosome"/>
</dbReference>
<dbReference type="CDD" id="cd07377">
    <property type="entry name" value="WHTH_GntR"/>
    <property type="match status" value="1"/>
</dbReference>
<dbReference type="PANTHER" id="PTHR43537">
    <property type="entry name" value="TRANSCRIPTIONAL REGULATOR, GNTR FAMILY"/>
    <property type="match status" value="1"/>
</dbReference>
<keyword evidence="1" id="KW-0805">Transcription regulation</keyword>
<dbReference type="SUPFAM" id="SSF48008">
    <property type="entry name" value="GntR ligand-binding domain-like"/>
    <property type="match status" value="1"/>
</dbReference>
<organism evidence="5 6">
    <name type="scientific">Amycolatopsis rhabdoformis</name>
    <dbReference type="NCBI Taxonomy" id="1448059"/>
    <lineage>
        <taxon>Bacteria</taxon>
        <taxon>Bacillati</taxon>
        <taxon>Actinomycetota</taxon>
        <taxon>Actinomycetes</taxon>
        <taxon>Pseudonocardiales</taxon>
        <taxon>Pseudonocardiaceae</taxon>
        <taxon>Amycolatopsis</taxon>
    </lineage>
</organism>
<dbReference type="SUPFAM" id="SSF46785">
    <property type="entry name" value="Winged helix' DNA-binding domain"/>
    <property type="match status" value="1"/>
</dbReference>
<dbReference type="InterPro" id="IPR000524">
    <property type="entry name" value="Tscrpt_reg_HTH_GntR"/>
</dbReference>
<dbReference type="InterPro" id="IPR011711">
    <property type="entry name" value="GntR_C"/>
</dbReference>
<evidence type="ECO:0000256" key="2">
    <source>
        <dbReference type="ARBA" id="ARBA00023125"/>
    </source>
</evidence>
<dbReference type="Gene3D" id="1.10.10.10">
    <property type="entry name" value="Winged helix-like DNA-binding domain superfamily/Winged helix DNA-binding domain"/>
    <property type="match status" value="1"/>
</dbReference>
<keyword evidence="6" id="KW-1185">Reference proteome</keyword>
<dbReference type="InterPro" id="IPR036390">
    <property type="entry name" value="WH_DNA-bd_sf"/>
</dbReference>
<evidence type="ECO:0000259" key="4">
    <source>
        <dbReference type="PROSITE" id="PS50949"/>
    </source>
</evidence>
<proteinExistence type="predicted"/>
<evidence type="ECO:0000313" key="5">
    <source>
        <dbReference type="EMBL" id="WSE32570.1"/>
    </source>
</evidence>
<dbReference type="Gene3D" id="1.20.120.530">
    <property type="entry name" value="GntR ligand-binding domain-like"/>
    <property type="match status" value="1"/>
</dbReference>
<feature type="domain" description="HTH gntR-type" evidence="4">
    <location>
        <begin position="14"/>
        <end position="84"/>
    </location>
</feature>
<keyword evidence="3" id="KW-0804">Transcription</keyword>
<dbReference type="SMART" id="SM00895">
    <property type="entry name" value="FCD"/>
    <property type="match status" value="1"/>
</dbReference>
<keyword evidence="2" id="KW-0238">DNA-binding</keyword>
<dbReference type="Pfam" id="PF07729">
    <property type="entry name" value="FCD"/>
    <property type="match status" value="1"/>
</dbReference>
<evidence type="ECO:0000313" key="6">
    <source>
        <dbReference type="Proteomes" id="UP001330812"/>
    </source>
</evidence>
<dbReference type="PANTHER" id="PTHR43537:SF5">
    <property type="entry name" value="UXU OPERON TRANSCRIPTIONAL REGULATOR"/>
    <property type="match status" value="1"/>
</dbReference>
<evidence type="ECO:0000256" key="3">
    <source>
        <dbReference type="ARBA" id="ARBA00023163"/>
    </source>
</evidence>
<sequence length="262" mass="28583">MTVEPTSGTRYRAPKTSELIAKEFRRQIVRGELPPGTMLPSESDLMVQLGVSRPTLREAYRLLEAESLLEIRRGVGGGARVISPDVGTGAHYVGLLLQLDGATIADVYEARTILEPICAGLMAGRRDADANQSLFDSIAGLEKLIKATDNGVPEPRPWSEATYRFHELVVKGCGNKTLALQGQLLQEVVATHYAATIAPTFDESERPGRFKRVLASFRKLANLIAEGDRAAAEEHWTTHMRTAATTLLGDDVKNTKIVDLFG</sequence>
<dbReference type="Pfam" id="PF00392">
    <property type="entry name" value="GntR"/>
    <property type="match status" value="1"/>
</dbReference>
<protein>
    <submittedName>
        <fullName evidence="5">FadR/GntR family transcriptional regulator</fullName>
    </submittedName>
</protein>
<dbReference type="SMART" id="SM00345">
    <property type="entry name" value="HTH_GNTR"/>
    <property type="match status" value="1"/>
</dbReference>
<evidence type="ECO:0000256" key="1">
    <source>
        <dbReference type="ARBA" id="ARBA00023015"/>
    </source>
</evidence>
<dbReference type="InterPro" id="IPR008920">
    <property type="entry name" value="TF_FadR/GntR_C"/>
</dbReference>
<gene>
    <name evidence="5" type="ORF">VSH64_10680</name>
</gene>
<reference evidence="5 6" key="1">
    <citation type="journal article" date="2015" name="Int. J. Syst. Evol. Microbiol.">
        <title>Amycolatopsis rhabdoformis sp. nov., an actinomycete isolated from a tropical forest soil.</title>
        <authorList>
            <person name="Souza W.R."/>
            <person name="Silva R.E."/>
            <person name="Goodfellow M."/>
            <person name="Busarakam K."/>
            <person name="Figueiro F.S."/>
            <person name="Ferreira D."/>
            <person name="Rodrigues-Filho E."/>
            <person name="Moraes L.A.B."/>
            <person name="Zucchi T.D."/>
        </authorList>
    </citation>
    <scope>NUCLEOTIDE SEQUENCE [LARGE SCALE GENOMIC DNA]</scope>
    <source>
        <strain evidence="5 6">NCIMB 14900</strain>
    </source>
</reference>
<dbReference type="EMBL" id="CP142149">
    <property type="protein sequence ID" value="WSE32570.1"/>
    <property type="molecule type" value="Genomic_DNA"/>
</dbReference>
<dbReference type="InterPro" id="IPR036388">
    <property type="entry name" value="WH-like_DNA-bd_sf"/>
</dbReference>
<dbReference type="PRINTS" id="PR00035">
    <property type="entry name" value="HTHGNTR"/>
</dbReference>